<keyword evidence="3 4" id="KW-0012">Acyltransferase</keyword>
<protein>
    <recommendedName>
        <fullName evidence="4">Aminoglycoside N(3)-acetyltransferase</fullName>
        <ecNumber evidence="4">2.3.1.-</ecNumber>
    </recommendedName>
</protein>
<gene>
    <name evidence="5" type="ORF">H9872_03030</name>
</gene>
<dbReference type="EC" id="2.3.1.-" evidence="4"/>
<keyword evidence="4" id="KW-0046">Antibiotic resistance</keyword>
<reference evidence="5" key="1">
    <citation type="journal article" date="2021" name="PeerJ">
        <title>Extensive microbial diversity within the chicken gut microbiome revealed by metagenomics and culture.</title>
        <authorList>
            <person name="Gilroy R."/>
            <person name="Ravi A."/>
            <person name="Getino M."/>
            <person name="Pursley I."/>
            <person name="Horton D.L."/>
            <person name="Alikhan N.F."/>
            <person name="Baker D."/>
            <person name="Gharbi K."/>
            <person name="Hall N."/>
            <person name="Watson M."/>
            <person name="Adriaenssens E.M."/>
            <person name="Foster-Nyarko E."/>
            <person name="Jarju S."/>
            <person name="Secka A."/>
            <person name="Antonio M."/>
            <person name="Oren A."/>
            <person name="Chaudhuri R.R."/>
            <person name="La Ragione R."/>
            <person name="Hildebrand F."/>
            <person name="Pallen M.J."/>
        </authorList>
    </citation>
    <scope>NUCLEOTIDE SEQUENCE</scope>
    <source>
        <strain evidence="5">B5-657</strain>
    </source>
</reference>
<proteinExistence type="inferred from homology"/>
<comment type="caution">
    <text evidence="5">The sequence shown here is derived from an EMBL/GenBank/DDBJ whole genome shotgun (WGS) entry which is preliminary data.</text>
</comment>
<evidence type="ECO:0000256" key="1">
    <source>
        <dbReference type="ARBA" id="ARBA00006383"/>
    </source>
</evidence>
<dbReference type="InterPro" id="IPR028345">
    <property type="entry name" value="Antibiotic_NAT-like"/>
</dbReference>
<evidence type="ECO:0000256" key="4">
    <source>
        <dbReference type="RuleBase" id="RU365031"/>
    </source>
</evidence>
<dbReference type="PANTHER" id="PTHR11104">
    <property type="entry name" value="AMINOGLYCOSIDE N3-ACETYLTRANSFERASE"/>
    <property type="match status" value="1"/>
</dbReference>
<keyword evidence="2 4" id="KW-0808">Transferase</keyword>
<organism evidence="5 6">
    <name type="scientific">Candidatus Cellulosilyticum pullistercoris</name>
    <dbReference type="NCBI Taxonomy" id="2838521"/>
    <lineage>
        <taxon>Bacteria</taxon>
        <taxon>Bacillati</taxon>
        <taxon>Bacillota</taxon>
        <taxon>Clostridia</taxon>
        <taxon>Lachnospirales</taxon>
        <taxon>Cellulosilyticaceae</taxon>
        <taxon>Cellulosilyticum</taxon>
    </lineage>
</organism>
<evidence type="ECO:0000256" key="2">
    <source>
        <dbReference type="ARBA" id="ARBA00022679"/>
    </source>
</evidence>
<comment type="catalytic activity">
    <reaction evidence="4">
        <text>a 2-deoxystreptamine antibiotic + acetyl-CoA = an N(3)-acetyl-2-deoxystreptamine antibiotic + CoA + H(+)</text>
        <dbReference type="Rhea" id="RHEA:12665"/>
        <dbReference type="ChEBI" id="CHEBI:15378"/>
        <dbReference type="ChEBI" id="CHEBI:57287"/>
        <dbReference type="ChEBI" id="CHEBI:57288"/>
        <dbReference type="ChEBI" id="CHEBI:57921"/>
        <dbReference type="ChEBI" id="CHEBI:77452"/>
        <dbReference type="EC" id="2.3.1.81"/>
    </reaction>
</comment>
<dbReference type="GO" id="GO:0046677">
    <property type="term" value="P:response to antibiotic"/>
    <property type="evidence" value="ECO:0007669"/>
    <property type="project" value="UniProtKB-KW"/>
</dbReference>
<dbReference type="InterPro" id="IPR003679">
    <property type="entry name" value="Amioglycoside_AcTrfase"/>
</dbReference>
<dbReference type="EMBL" id="JAHLFQ010000059">
    <property type="protein sequence ID" value="MBU3803721.1"/>
    <property type="molecule type" value="Genomic_DNA"/>
</dbReference>
<comment type="similarity">
    <text evidence="1 4">Belongs to the antibiotic N-acetyltransferase family.</text>
</comment>
<evidence type="ECO:0000313" key="5">
    <source>
        <dbReference type="EMBL" id="MBU3803721.1"/>
    </source>
</evidence>
<reference evidence="5" key="2">
    <citation type="submission" date="2021-04" db="EMBL/GenBank/DDBJ databases">
        <authorList>
            <person name="Gilroy R."/>
        </authorList>
    </citation>
    <scope>NUCLEOTIDE SEQUENCE</scope>
    <source>
        <strain evidence="5">B5-657</strain>
    </source>
</reference>
<sequence length="259" mass="29783">MGYKKIDLMRDLEGLKINKKGTLLVHSSIKSIGEVEGGADTVLDALMEYMSEGLLVFPTHTWSYINAENPRFEVEHSKVCVGILPELFRKREGVVRSLHPTHSVAAIGRGKEEFIEGNEQWDTPCARQSPWGKLLDRKAQIMLLGVDLRRNTFIHGVEEWMDIPGRMTDEREQLYVVTKEGKEILVPSRRHCGDHWSEYFWKVDQIFEEQGVMYKGSFGAATVRICETEPMTKLLNEMLTINPNLFSNNEPLVREIYQK</sequence>
<dbReference type="GO" id="GO:0046353">
    <property type="term" value="F:aminoglycoside 3-N-acetyltransferase activity"/>
    <property type="evidence" value="ECO:0007669"/>
    <property type="project" value="UniProtKB-EC"/>
</dbReference>
<name>A0A9E2KBT1_9FIRM</name>
<evidence type="ECO:0000313" key="6">
    <source>
        <dbReference type="Proteomes" id="UP000824229"/>
    </source>
</evidence>
<dbReference type="SUPFAM" id="SSF110710">
    <property type="entry name" value="TTHA0583/YokD-like"/>
    <property type="match status" value="1"/>
</dbReference>
<dbReference type="PANTHER" id="PTHR11104:SF0">
    <property type="entry name" value="SPBETA PROPHAGE-DERIVED AMINOGLYCOSIDE N(3')-ACETYLTRANSFERASE-LIKE PROTEIN YOKD"/>
    <property type="match status" value="1"/>
</dbReference>
<evidence type="ECO:0000256" key="3">
    <source>
        <dbReference type="ARBA" id="ARBA00023315"/>
    </source>
</evidence>
<dbReference type="Pfam" id="PF02522">
    <property type="entry name" value="Antibiotic_NAT"/>
    <property type="match status" value="1"/>
</dbReference>
<dbReference type="Proteomes" id="UP000824229">
    <property type="component" value="Unassembled WGS sequence"/>
</dbReference>
<dbReference type="AlphaFoldDB" id="A0A9E2KBT1"/>
<accession>A0A9E2KBT1</accession>